<evidence type="ECO:0000313" key="5">
    <source>
        <dbReference type="Proteomes" id="UP000199387"/>
    </source>
</evidence>
<evidence type="ECO:0000256" key="3">
    <source>
        <dbReference type="SAM" id="Phobius"/>
    </source>
</evidence>
<keyword evidence="5" id="KW-1185">Reference proteome</keyword>
<dbReference type="EMBL" id="FMZA01000002">
    <property type="protein sequence ID" value="SDC02128.1"/>
    <property type="molecule type" value="Genomic_DNA"/>
</dbReference>
<gene>
    <name evidence="4" type="ORF">SAMN04488112_10283</name>
</gene>
<evidence type="ECO:0000256" key="2">
    <source>
        <dbReference type="RuleBase" id="RU003750"/>
    </source>
</evidence>
<keyword evidence="3" id="KW-1133">Transmembrane helix</keyword>
<feature type="transmembrane region" description="Helical" evidence="3">
    <location>
        <begin position="259"/>
        <end position="277"/>
    </location>
</feature>
<dbReference type="GO" id="GO:0016020">
    <property type="term" value="C:membrane"/>
    <property type="evidence" value="ECO:0007669"/>
    <property type="project" value="InterPro"/>
</dbReference>
<comment type="similarity">
    <text evidence="2">Belongs to the CDP-alcohol phosphatidyltransferase class-I family.</text>
</comment>
<organism evidence="4 5">
    <name type="scientific">Melghirimyces thermohalophilus</name>
    <dbReference type="NCBI Taxonomy" id="1236220"/>
    <lineage>
        <taxon>Bacteria</taxon>
        <taxon>Bacillati</taxon>
        <taxon>Bacillota</taxon>
        <taxon>Bacilli</taxon>
        <taxon>Bacillales</taxon>
        <taxon>Thermoactinomycetaceae</taxon>
        <taxon>Melghirimyces</taxon>
    </lineage>
</organism>
<reference evidence="4 5" key="1">
    <citation type="submission" date="2016-10" db="EMBL/GenBank/DDBJ databases">
        <authorList>
            <person name="de Groot N.N."/>
        </authorList>
    </citation>
    <scope>NUCLEOTIDE SEQUENCE [LARGE SCALE GENOMIC DNA]</scope>
    <source>
        <strain evidence="4 5">DSM 45514</strain>
    </source>
</reference>
<dbReference type="InterPro" id="IPR043130">
    <property type="entry name" value="CDP-OH_PTrfase_TM_dom"/>
</dbReference>
<feature type="transmembrane region" description="Helical" evidence="3">
    <location>
        <begin position="233"/>
        <end position="253"/>
    </location>
</feature>
<dbReference type="GO" id="GO:0008654">
    <property type="term" value="P:phospholipid biosynthetic process"/>
    <property type="evidence" value="ECO:0007669"/>
    <property type="project" value="InterPro"/>
</dbReference>
<keyword evidence="3" id="KW-0812">Transmembrane</keyword>
<keyword evidence="1 2" id="KW-0808">Transferase</keyword>
<accession>A0A1G6I6S6</accession>
<dbReference type="InterPro" id="IPR048254">
    <property type="entry name" value="CDP_ALCOHOL_P_TRANSF_CS"/>
</dbReference>
<dbReference type="Pfam" id="PF01066">
    <property type="entry name" value="CDP-OH_P_transf"/>
    <property type="match status" value="1"/>
</dbReference>
<proteinExistence type="inferred from homology"/>
<dbReference type="GO" id="GO:0016780">
    <property type="term" value="F:phosphotransferase activity, for other substituted phosphate groups"/>
    <property type="evidence" value="ECO:0007669"/>
    <property type="project" value="InterPro"/>
</dbReference>
<sequence length="303" mass="34848">MEEKNRFTVKEVQQKTYKRRDAWWTVLLVDPVASRLVVPVANHTGITPNQISLAAFLLGGVAAGFFFLGDPVSLLAGAFLYHLSFLLDCMDGKIARLKGTGSVFGMWLDYMLDRFRVVTCALALMGGQFVLTGQLFYLGLAILIIFLDMLRYMDALQFYKLRQEMKKKIRQAKRNARQAYQQPFDEEDDDTVKTPPSATPVINMDLNAAFKKRFGWYLKIRDRLERARIRPHLFSGIEYQMFIFIIAPITGWIPQITLAASLLLFLFEAALIYKMWLSTRDLHHHLKEIEESAKSETPLQRLA</sequence>
<protein>
    <submittedName>
        <fullName evidence="4">CDP-alcohol phosphatidyltransferase</fullName>
    </submittedName>
</protein>
<dbReference type="RefSeq" id="WP_091565992.1">
    <property type="nucleotide sequence ID" value="NZ_FMZA01000002.1"/>
</dbReference>
<dbReference type="OrthoDB" id="269185at2"/>
<evidence type="ECO:0000256" key="1">
    <source>
        <dbReference type="ARBA" id="ARBA00022679"/>
    </source>
</evidence>
<keyword evidence="3" id="KW-0472">Membrane</keyword>
<dbReference type="InterPro" id="IPR000462">
    <property type="entry name" value="CDP-OH_P_trans"/>
</dbReference>
<name>A0A1G6I6S6_9BACL</name>
<evidence type="ECO:0000313" key="4">
    <source>
        <dbReference type="EMBL" id="SDC02128.1"/>
    </source>
</evidence>
<dbReference type="PROSITE" id="PS00379">
    <property type="entry name" value="CDP_ALCOHOL_P_TRANSF"/>
    <property type="match status" value="1"/>
</dbReference>
<dbReference type="AlphaFoldDB" id="A0A1G6I6S6"/>
<dbReference type="STRING" id="1236220.SAMN04488112_10283"/>
<dbReference type="Proteomes" id="UP000199387">
    <property type="component" value="Unassembled WGS sequence"/>
</dbReference>
<dbReference type="Gene3D" id="1.20.120.1760">
    <property type="match status" value="1"/>
</dbReference>
<feature type="transmembrane region" description="Helical" evidence="3">
    <location>
        <begin position="53"/>
        <end position="81"/>
    </location>
</feature>